<evidence type="ECO:0000313" key="4">
    <source>
        <dbReference type="Proteomes" id="UP000078287"/>
    </source>
</evidence>
<gene>
    <name evidence="3" type="ORF">A6A03_14095</name>
</gene>
<dbReference type="Gene3D" id="3.40.50.720">
    <property type="entry name" value="NAD(P)-binding Rossmann-like Domain"/>
    <property type="match status" value="1"/>
</dbReference>
<comment type="caution">
    <text evidence="3">The sequence shown here is derived from an EMBL/GenBank/DDBJ whole genome shotgun (WGS) entry which is preliminary data.</text>
</comment>
<dbReference type="SUPFAM" id="SSF55347">
    <property type="entry name" value="Glyceraldehyde-3-phosphate dehydrogenase-like, C-terminal domain"/>
    <property type="match status" value="1"/>
</dbReference>
<dbReference type="SUPFAM" id="SSF51735">
    <property type="entry name" value="NAD(P)-binding Rossmann-fold domains"/>
    <property type="match status" value="1"/>
</dbReference>
<dbReference type="GO" id="GO:0000166">
    <property type="term" value="F:nucleotide binding"/>
    <property type="evidence" value="ECO:0007669"/>
    <property type="project" value="InterPro"/>
</dbReference>
<dbReference type="PANTHER" id="PTHR43377">
    <property type="entry name" value="BILIVERDIN REDUCTASE A"/>
    <property type="match status" value="1"/>
</dbReference>
<dbReference type="AlphaFoldDB" id="A0A178MCH6"/>
<dbReference type="InterPro" id="IPR055170">
    <property type="entry name" value="GFO_IDH_MocA-like_dom"/>
</dbReference>
<evidence type="ECO:0000259" key="1">
    <source>
        <dbReference type="Pfam" id="PF01408"/>
    </source>
</evidence>
<organism evidence="3 4">
    <name type="scientific">Chloroflexus islandicus</name>
    <dbReference type="NCBI Taxonomy" id="1707952"/>
    <lineage>
        <taxon>Bacteria</taxon>
        <taxon>Bacillati</taxon>
        <taxon>Chloroflexota</taxon>
        <taxon>Chloroflexia</taxon>
        <taxon>Chloroflexales</taxon>
        <taxon>Chloroflexineae</taxon>
        <taxon>Chloroflexaceae</taxon>
        <taxon>Chloroflexus</taxon>
    </lineage>
</organism>
<evidence type="ECO:0000313" key="3">
    <source>
        <dbReference type="EMBL" id="OAN45755.1"/>
    </source>
</evidence>
<dbReference type="Proteomes" id="UP000078287">
    <property type="component" value="Unassembled WGS sequence"/>
</dbReference>
<dbReference type="InterPro" id="IPR000683">
    <property type="entry name" value="Gfo/Idh/MocA-like_OxRdtase_N"/>
</dbReference>
<keyword evidence="4" id="KW-1185">Reference proteome</keyword>
<protein>
    <submittedName>
        <fullName evidence="3">Oxidoreductase</fullName>
    </submittedName>
</protein>
<dbReference type="InterPro" id="IPR036291">
    <property type="entry name" value="NAD(P)-bd_dom_sf"/>
</dbReference>
<dbReference type="Gene3D" id="3.30.360.10">
    <property type="entry name" value="Dihydrodipicolinate Reductase, domain 2"/>
    <property type="match status" value="1"/>
</dbReference>
<dbReference type="RefSeq" id="WP_066787259.1">
    <property type="nucleotide sequence ID" value="NZ_LWQS01000052.1"/>
</dbReference>
<proteinExistence type="predicted"/>
<dbReference type="EMBL" id="LWQS01000052">
    <property type="protein sequence ID" value="OAN45755.1"/>
    <property type="molecule type" value="Genomic_DNA"/>
</dbReference>
<sequence length="344" mass="37918">MEQRTLRAAVIGVGSMGRNHARVYASLPGVELVAVCDTNLAAANSLASIYRCHVYTDYHDMLSNEDLDLVSVVVPTKYHFAVASAVIGHGVHVLIEKPIAATVEQGWMLIEAAQRQGVILTVGHIERFNPAIIALKEQLNNHELGNLFQIMSRRVGPFPARIMDVGVVVDLATHEIDILNYLIGSPITRMHVELHRHLHQSHEDMLSALLRFENGMIGVLDINWLTPTKIRELSVVGERGMFVANYLTQDLTFYENDSCQGRAWPELALIGVSEGRSIRLKVPRREPLYEELRSFCEAVRNGTEPVVSGEAGVAALAIANQIVEVGLREQPAAALIERALAVGM</sequence>
<dbReference type="PANTHER" id="PTHR43377:SF1">
    <property type="entry name" value="BILIVERDIN REDUCTASE A"/>
    <property type="match status" value="1"/>
</dbReference>
<dbReference type="InterPro" id="IPR051450">
    <property type="entry name" value="Gfo/Idh/MocA_Oxidoreductases"/>
</dbReference>
<feature type="domain" description="Gfo/Idh/MocA-like oxidoreductase N-terminal" evidence="1">
    <location>
        <begin position="6"/>
        <end position="124"/>
    </location>
</feature>
<evidence type="ECO:0000259" key="2">
    <source>
        <dbReference type="Pfam" id="PF22725"/>
    </source>
</evidence>
<accession>A0A178MCH6</accession>
<dbReference type="Pfam" id="PF01408">
    <property type="entry name" value="GFO_IDH_MocA"/>
    <property type="match status" value="1"/>
</dbReference>
<dbReference type="Pfam" id="PF22725">
    <property type="entry name" value="GFO_IDH_MocA_C3"/>
    <property type="match status" value="1"/>
</dbReference>
<name>A0A178MCH6_9CHLR</name>
<dbReference type="OrthoDB" id="9815825at2"/>
<reference evidence="3 4" key="1">
    <citation type="submission" date="2016-04" db="EMBL/GenBank/DDBJ databases">
        <title>Chloroflexus islandicus sp. nov., a thermophilic filamentous anoxygenic phototrophic bacterium from geyser Strokkur (Iceland).</title>
        <authorList>
            <person name="Gaisin V.A."/>
            <person name="Kalashnikov A.M."/>
            <person name="Sukhacheva M.V."/>
            <person name="Grouzdev D.S."/>
            <person name="Ivanov T.M."/>
            <person name="Kuznetsov B."/>
            <person name="Gorlenko V.M."/>
        </authorList>
    </citation>
    <scope>NUCLEOTIDE SEQUENCE [LARGE SCALE GENOMIC DNA]</scope>
    <source>
        <strain evidence="4">isl-2</strain>
    </source>
</reference>
<dbReference type="STRING" id="1707952.A6A03_14095"/>
<feature type="domain" description="GFO/IDH/MocA-like oxidoreductase" evidence="2">
    <location>
        <begin position="134"/>
        <end position="242"/>
    </location>
</feature>